<accession>A0A1W1EM21</accession>
<name>A0A1W1EM21_ECOLX</name>
<evidence type="ECO:0000313" key="1">
    <source>
        <dbReference type="EMBL" id="SJK83386.1"/>
    </source>
</evidence>
<sequence>MPPYLYYLRPDLTVTGYLYRYLSDYNWLKFFSAQMRFPSSNVSIGIRPLHIFP</sequence>
<reference evidence="2" key="1">
    <citation type="submission" date="2017-01" db="EMBL/GenBank/DDBJ databases">
        <authorList>
            <person name="Joensson R."/>
        </authorList>
    </citation>
    <scope>NUCLEOTIDE SEQUENCE [LARGE SCALE GENOMIC DNA]</scope>
</reference>
<protein>
    <submittedName>
        <fullName evidence="1">Uncharacterized protein</fullName>
    </submittedName>
</protein>
<dbReference type="EMBL" id="LT719075">
    <property type="protein sequence ID" value="SJK83386.1"/>
    <property type="molecule type" value="Genomic_DNA"/>
</dbReference>
<dbReference type="Proteomes" id="UP000245997">
    <property type="component" value="Plasmid pAA"/>
</dbReference>
<dbReference type="AlphaFoldDB" id="A0A1W1EM21"/>
<gene>
    <name evidence="1" type="ORF">BQ8769_4</name>
</gene>
<proteinExistence type="predicted"/>
<organism evidence="1 2">
    <name type="scientific">Escherichia coli</name>
    <dbReference type="NCBI Taxonomy" id="562"/>
    <lineage>
        <taxon>Bacteria</taxon>
        <taxon>Pseudomonadati</taxon>
        <taxon>Pseudomonadota</taxon>
        <taxon>Gammaproteobacteria</taxon>
        <taxon>Enterobacterales</taxon>
        <taxon>Enterobacteriaceae</taxon>
        <taxon>Escherichia</taxon>
    </lineage>
</organism>
<evidence type="ECO:0000313" key="2">
    <source>
        <dbReference type="Proteomes" id="UP000245997"/>
    </source>
</evidence>